<evidence type="ECO:0000256" key="1">
    <source>
        <dbReference type="SAM" id="MobiDB-lite"/>
    </source>
</evidence>
<dbReference type="HOGENOM" id="CLU_066042_6_1_1"/>
<dbReference type="InterPro" id="IPR053008">
    <property type="entry name" value="Phomopsin_biosynth_assoc"/>
</dbReference>
<proteinExistence type="predicted"/>
<dbReference type="AlphaFoldDB" id="A0A0B4GB45"/>
<evidence type="ECO:0000313" key="2">
    <source>
        <dbReference type="EMBL" id="KID84030.1"/>
    </source>
</evidence>
<organism evidence="2 3">
    <name type="scientific">Metarhizium guizhouense (strain ARSEF 977)</name>
    <dbReference type="NCBI Taxonomy" id="1276136"/>
    <lineage>
        <taxon>Eukaryota</taxon>
        <taxon>Fungi</taxon>
        <taxon>Dikarya</taxon>
        <taxon>Ascomycota</taxon>
        <taxon>Pezizomycotina</taxon>
        <taxon>Sordariomycetes</taxon>
        <taxon>Hypocreomycetidae</taxon>
        <taxon>Hypocreales</taxon>
        <taxon>Clavicipitaceae</taxon>
        <taxon>Metarhizium</taxon>
    </lineage>
</organism>
<dbReference type="PANTHER" id="PTHR35896">
    <property type="entry name" value="IG-LIKE DOMAIN-CONTAINING PROTEIN"/>
    <property type="match status" value="1"/>
</dbReference>
<dbReference type="Proteomes" id="UP000031192">
    <property type="component" value="Unassembled WGS sequence"/>
</dbReference>
<dbReference type="OrthoDB" id="3501153at2759"/>
<dbReference type="PANTHER" id="PTHR35896:SF3">
    <property type="entry name" value="MAJOR FACILITATOR SUPERFAMILY TRANSPORTER"/>
    <property type="match status" value="1"/>
</dbReference>
<name>A0A0B4GB45_METGA</name>
<gene>
    <name evidence="2" type="ORF">MGU_08683</name>
</gene>
<accession>A0A0B4GB45</accession>
<protein>
    <submittedName>
        <fullName evidence="2">Uncharacterized protein</fullName>
    </submittedName>
</protein>
<feature type="region of interest" description="Disordered" evidence="1">
    <location>
        <begin position="1"/>
        <end position="22"/>
    </location>
</feature>
<sequence length="279" mass="31712">MAIDATRIFSTPPRGLTGEPKKGAPLLHPTLINLIPTSTHYLCSFLTFSTLRILEGIQNKKHGEHEPRYGRLDYDRRKTINNWLTRYFLSPWCILKDLILVSFAIPGLVTMLSPTTTCNSREIIHDSKSQSRKAALGSCNCGTTLAEARAMGCQYDSLAAAWLPAQCRDEQLTIEFENLGDGPHGSWRYWTDSNHTLGISPGEIGNHVDDYSFRFYSTAEWHIAHCFFYWRKQFRSQFNGVLVEPRYDSEQHINHCGSLFLARSSKGVMSGIRLESDYL</sequence>
<dbReference type="EMBL" id="AZNH01000048">
    <property type="protein sequence ID" value="KID84030.1"/>
    <property type="molecule type" value="Genomic_DNA"/>
</dbReference>
<keyword evidence="3" id="KW-1185">Reference proteome</keyword>
<comment type="caution">
    <text evidence="2">The sequence shown here is derived from an EMBL/GenBank/DDBJ whole genome shotgun (WGS) entry which is preliminary data.</text>
</comment>
<reference evidence="2 3" key="1">
    <citation type="journal article" date="2014" name="Proc. Natl. Acad. Sci. U.S.A.">
        <title>Trajectory and genomic determinants of fungal-pathogen speciation and host adaptation.</title>
        <authorList>
            <person name="Hu X."/>
            <person name="Xiao G."/>
            <person name="Zheng P."/>
            <person name="Shang Y."/>
            <person name="Su Y."/>
            <person name="Zhang X."/>
            <person name="Liu X."/>
            <person name="Zhan S."/>
            <person name="St Leger R.J."/>
            <person name="Wang C."/>
        </authorList>
    </citation>
    <scope>NUCLEOTIDE SEQUENCE [LARGE SCALE GENOMIC DNA]</scope>
    <source>
        <strain evidence="2 3">ARSEF 977</strain>
    </source>
</reference>
<evidence type="ECO:0000313" key="3">
    <source>
        <dbReference type="Proteomes" id="UP000031192"/>
    </source>
</evidence>